<dbReference type="Pfam" id="PF13673">
    <property type="entry name" value="Acetyltransf_10"/>
    <property type="match status" value="1"/>
</dbReference>
<dbReference type="EMBL" id="JAGSOT010000061">
    <property type="protein sequence ID" value="MBR7797607.1"/>
    <property type="molecule type" value="Genomic_DNA"/>
</dbReference>
<dbReference type="SUPFAM" id="SSF55729">
    <property type="entry name" value="Acyl-CoA N-acyltransferases (Nat)"/>
    <property type="match status" value="1"/>
</dbReference>
<accession>A0A941DYD1</accession>
<evidence type="ECO:0000313" key="3">
    <source>
        <dbReference type="Proteomes" id="UP000675284"/>
    </source>
</evidence>
<dbReference type="CDD" id="cd04301">
    <property type="entry name" value="NAT_SF"/>
    <property type="match status" value="1"/>
</dbReference>
<dbReference type="RefSeq" id="WP_166530792.1">
    <property type="nucleotide sequence ID" value="NZ_JAGSOT010000061.1"/>
</dbReference>
<keyword evidence="2" id="KW-0012">Acyltransferase</keyword>
<dbReference type="InterPro" id="IPR016181">
    <property type="entry name" value="Acyl_CoA_acyltransferase"/>
</dbReference>
<keyword evidence="3" id="KW-1185">Reference proteome</keyword>
<dbReference type="GO" id="GO:0016747">
    <property type="term" value="F:acyltransferase activity, transferring groups other than amino-acyl groups"/>
    <property type="evidence" value="ECO:0007669"/>
    <property type="project" value="InterPro"/>
</dbReference>
<dbReference type="PROSITE" id="PS51186">
    <property type="entry name" value="GNAT"/>
    <property type="match status" value="1"/>
</dbReference>
<evidence type="ECO:0000259" key="1">
    <source>
        <dbReference type="PROSITE" id="PS51186"/>
    </source>
</evidence>
<sequence length="147" mass="16848">MTVITSFHGIKEELEESEVLEILKESVYMPTQEKLAARVRRYINEPTILAFGYRDDRRMVGVIIVSYDEDTCHAVIKDIAVRANLQKSGIGSTMIAYMMEELKPSIITVETDDDALGFYLKNGFAIVNQQQKFANITRYNCHYDVRS</sequence>
<protein>
    <submittedName>
        <fullName evidence="2">GNAT family N-acetyltransferase</fullName>
        <ecNumber evidence="2">2.3.1.-</ecNumber>
    </submittedName>
</protein>
<reference evidence="2" key="1">
    <citation type="submission" date="2021-04" db="EMBL/GenBank/DDBJ databases">
        <title>Isolation and polyphasic classification of algal microorganism.</title>
        <authorList>
            <person name="Wang S."/>
        </authorList>
    </citation>
    <scope>NUCLEOTIDE SEQUENCE</scope>
    <source>
        <strain evidence="2">720a</strain>
    </source>
</reference>
<dbReference type="AlphaFoldDB" id="A0A941DYD1"/>
<feature type="domain" description="N-acetyltransferase" evidence="1">
    <location>
        <begin position="10"/>
        <end position="147"/>
    </location>
</feature>
<gene>
    <name evidence="2" type="ORF">KCX74_16375</name>
</gene>
<proteinExistence type="predicted"/>
<evidence type="ECO:0000313" key="2">
    <source>
        <dbReference type="EMBL" id="MBR7797607.1"/>
    </source>
</evidence>
<comment type="caution">
    <text evidence="2">The sequence shown here is derived from an EMBL/GenBank/DDBJ whole genome shotgun (WGS) entry which is preliminary data.</text>
</comment>
<organism evidence="2 3">
    <name type="scientific">Virgibacillus salarius</name>
    <dbReference type="NCBI Taxonomy" id="447199"/>
    <lineage>
        <taxon>Bacteria</taxon>
        <taxon>Bacillati</taxon>
        <taxon>Bacillota</taxon>
        <taxon>Bacilli</taxon>
        <taxon>Bacillales</taxon>
        <taxon>Bacillaceae</taxon>
        <taxon>Virgibacillus</taxon>
    </lineage>
</organism>
<dbReference type="Proteomes" id="UP000675284">
    <property type="component" value="Unassembled WGS sequence"/>
</dbReference>
<dbReference type="EC" id="2.3.1.-" evidence="2"/>
<keyword evidence="2" id="KW-0808">Transferase</keyword>
<dbReference type="InterPro" id="IPR000182">
    <property type="entry name" value="GNAT_dom"/>
</dbReference>
<dbReference type="Gene3D" id="3.40.630.30">
    <property type="match status" value="1"/>
</dbReference>
<name>A0A941DYD1_9BACI</name>